<gene>
    <name evidence="1" type="primary">ORF52454</name>
</gene>
<reference evidence="1" key="1">
    <citation type="submission" date="2014-12" db="EMBL/GenBank/DDBJ databases">
        <title>Insight into the proteome of Arion vulgaris.</title>
        <authorList>
            <person name="Aradska J."/>
            <person name="Bulat T."/>
            <person name="Smidak R."/>
            <person name="Sarate P."/>
            <person name="Gangsoo J."/>
            <person name="Sialana F."/>
            <person name="Bilban M."/>
            <person name="Lubec G."/>
        </authorList>
    </citation>
    <scope>NUCLEOTIDE SEQUENCE</scope>
    <source>
        <tissue evidence="1">Skin</tissue>
    </source>
</reference>
<accession>A0A0B6Z9P0</accession>
<name>A0A0B6Z9P0_9EUPU</name>
<dbReference type="EMBL" id="HACG01017791">
    <property type="protein sequence ID" value="CEK64656.1"/>
    <property type="molecule type" value="Transcribed_RNA"/>
</dbReference>
<organism evidence="1">
    <name type="scientific">Arion vulgaris</name>
    <dbReference type="NCBI Taxonomy" id="1028688"/>
    <lineage>
        <taxon>Eukaryota</taxon>
        <taxon>Metazoa</taxon>
        <taxon>Spiralia</taxon>
        <taxon>Lophotrochozoa</taxon>
        <taxon>Mollusca</taxon>
        <taxon>Gastropoda</taxon>
        <taxon>Heterobranchia</taxon>
        <taxon>Euthyneura</taxon>
        <taxon>Panpulmonata</taxon>
        <taxon>Eupulmonata</taxon>
        <taxon>Stylommatophora</taxon>
        <taxon>Helicina</taxon>
        <taxon>Arionoidea</taxon>
        <taxon>Arionidae</taxon>
        <taxon>Arion</taxon>
    </lineage>
</organism>
<evidence type="ECO:0000313" key="1">
    <source>
        <dbReference type="EMBL" id="CEK64656.1"/>
    </source>
</evidence>
<feature type="non-terminal residue" evidence="1">
    <location>
        <position position="1"/>
    </location>
</feature>
<dbReference type="AlphaFoldDB" id="A0A0B6Z9P0"/>
<protein>
    <submittedName>
        <fullName evidence="1">Uncharacterized protein</fullName>
    </submittedName>
</protein>
<sequence length="67" mass="7925">RDQKTQITFMDTNIDLIKLKVHQIPTNTLQKELHQIDLQEDQGELCIEIQRERRSHLANNYGPEGLR</sequence>
<proteinExistence type="predicted"/>